<accession>A0A117M5S5</accession>
<feature type="transmembrane region" description="Helical" evidence="4">
    <location>
        <begin position="174"/>
        <end position="194"/>
    </location>
</feature>
<evidence type="ECO:0000313" key="6">
    <source>
        <dbReference type="EMBL" id="KUK85884.1"/>
    </source>
</evidence>
<dbReference type="InterPro" id="IPR011701">
    <property type="entry name" value="MFS"/>
</dbReference>
<feature type="transmembrane region" description="Helical" evidence="4">
    <location>
        <begin position="86"/>
        <end position="103"/>
    </location>
</feature>
<evidence type="ECO:0000259" key="5">
    <source>
        <dbReference type="PROSITE" id="PS50850"/>
    </source>
</evidence>
<feature type="transmembrane region" description="Helical" evidence="4">
    <location>
        <begin position="276"/>
        <end position="298"/>
    </location>
</feature>
<keyword evidence="3 4" id="KW-0472">Membrane</keyword>
<reference evidence="7" key="1">
    <citation type="journal article" date="2015" name="MBio">
        <title>Genome-Resolved Metagenomic Analysis Reveals Roles for Candidate Phyla and Other Microbial Community Members in Biogeochemical Transformations in Oil Reservoirs.</title>
        <authorList>
            <person name="Hu P."/>
            <person name="Tom L."/>
            <person name="Singh A."/>
            <person name="Thomas B.C."/>
            <person name="Baker B.J."/>
            <person name="Piceno Y.M."/>
            <person name="Andersen G.L."/>
            <person name="Banfield J.F."/>
        </authorList>
    </citation>
    <scope>NUCLEOTIDE SEQUENCE [LARGE SCALE GENOMIC DNA]</scope>
</reference>
<evidence type="ECO:0000256" key="3">
    <source>
        <dbReference type="ARBA" id="ARBA00023136"/>
    </source>
</evidence>
<evidence type="ECO:0000313" key="7">
    <source>
        <dbReference type="Proteomes" id="UP000053467"/>
    </source>
</evidence>
<dbReference type="InterPro" id="IPR036259">
    <property type="entry name" value="MFS_trans_sf"/>
</dbReference>
<keyword evidence="2 4" id="KW-1133">Transmembrane helix</keyword>
<name>A0A117M5S5_UNCT6</name>
<evidence type="ECO:0000256" key="4">
    <source>
        <dbReference type="SAM" id="Phobius"/>
    </source>
</evidence>
<dbReference type="Proteomes" id="UP000053467">
    <property type="component" value="Unassembled WGS sequence"/>
</dbReference>
<dbReference type="InterPro" id="IPR020846">
    <property type="entry name" value="MFS_dom"/>
</dbReference>
<feature type="transmembrane region" description="Helical" evidence="4">
    <location>
        <begin position="310"/>
        <end position="332"/>
    </location>
</feature>
<proteinExistence type="predicted"/>
<feature type="transmembrane region" description="Helical" evidence="4">
    <location>
        <begin position="338"/>
        <end position="361"/>
    </location>
</feature>
<dbReference type="InterPro" id="IPR052952">
    <property type="entry name" value="MFS-Transporter"/>
</dbReference>
<dbReference type="PANTHER" id="PTHR23527">
    <property type="entry name" value="BLL3282 PROTEIN"/>
    <property type="match status" value="1"/>
</dbReference>
<keyword evidence="1 4" id="KW-0812">Transmembrane</keyword>
<dbReference type="PROSITE" id="PS50850">
    <property type="entry name" value="MFS"/>
    <property type="match status" value="1"/>
</dbReference>
<gene>
    <name evidence="6" type="ORF">XE03_1843</name>
</gene>
<feature type="transmembrane region" description="Helical" evidence="4">
    <location>
        <begin position="21"/>
        <end position="44"/>
    </location>
</feature>
<dbReference type="EMBL" id="LGGX01000037">
    <property type="protein sequence ID" value="KUK85884.1"/>
    <property type="molecule type" value="Genomic_DNA"/>
</dbReference>
<feature type="transmembrane region" description="Helical" evidence="4">
    <location>
        <begin position="109"/>
        <end position="129"/>
    </location>
</feature>
<dbReference type="GO" id="GO:0022857">
    <property type="term" value="F:transmembrane transporter activity"/>
    <property type="evidence" value="ECO:0007669"/>
    <property type="project" value="InterPro"/>
</dbReference>
<evidence type="ECO:0000256" key="1">
    <source>
        <dbReference type="ARBA" id="ARBA00022692"/>
    </source>
</evidence>
<evidence type="ECO:0000256" key="2">
    <source>
        <dbReference type="ARBA" id="ARBA00022989"/>
    </source>
</evidence>
<dbReference type="AlphaFoldDB" id="A0A117M5S5"/>
<feature type="transmembrane region" description="Helical" evidence="4">
    <location>
        <begin position="56"/>
        <end position="74"/>
    </location>
</feature>
<dbReference type="Pfam" id="PF07690">
    <property type="entry name" value="MFS_1"/>
    <property type="match status" value="1"/>
</dbReference>
<feature type="transmembrane region" description="Helical" evidence="4">
    <location>
        <begin position="141"/>
        <end position="168"/>
    </location>
</feature>
<feature type="transmembrane region" description="Helical" evidence="4">
    <location>
        <begin position="373"/>
        <end position="397"/>
    </location>
</feature>
<dbReference type="SUPFAM" id="SSF103473">
    <property type="entry name" value="MFS general substrate transporter"/>
    <property type="match status" value="1"/>
</dbReference>
<dbReference type="PANTHER" id="PTHR23527:SF1">
    <property type="entry name" value="BLL3282 PROTEIN"/>
    <property type="match status" value="1"/>
</dbReference>
<sequence>MVLLAKEEQQKKDYSFLLRTLLIISLSYIATGLSQNGFLCLLPFIREEFDLTRVRIGYYSTSFFISATLLAIFSGNIVDKLGPKKNILVGIGCTGIVLLFYGISPSYQILLILAIFAGLGWSIMTPAVIKGTVIVSPSEKEAFFLGIVQASYNVGSLAGASLLPLLAINLGWRMSVQTIAAFALLTALLAYIFYPVQKVNNKDNNINVRDTVAILESENHVEEAKTLSFKDSLLTILKNKSLFRICILGILFGVSEGSVVSHFAVFLSEDLSLNPVIAGFCFGTLYVGGIIGLIGWGWISDHFFKKKRQIGLFIISLVIGVMFLLFSFYFNTPSINPFLIIVSSLLLGLGSIGWSGAYFAVVGELAGERHAGIATGLALVFIRTGMLLAPIGFGYLADLKGNYQYSWLFFSLLIIAFSYLFLSRKRI</sequence>
<protein>
    <submittedName>
        <fullName evidence="6">Major facilitator superfamily MFS_1</fullName>
    </submittedName>
</protein>
<dbReference type="Gene3D" id="1.20.1250.20">
    <property type="entry name" value="MFS general substrate transporter like domains"/>
    <property type="match status" value="2"/>
</dbReference>
<organism evidence="6 7">
    <name type="scientific">candidate division TA06 bacterium 34_109</name>
    <dbReference type="NCBI Taxonomy" id="1635277"/>
    <lineage>
        <taxon>Bacteria</taxon>
        <taxon>Bacteria division TA06</taxon>
    </lineage>
</organism>
<feature type="transmembrane region" description="Helical" evidence="4">
    <location>
        <begin position="242"/>
        <end position="264"/>
    </location>
</feature>
<feature type="transmembrane region" description="Helical" evidence="4">
    <location>
        <begin position="403"/>
        <end position="422"/>
    </location>
</feature>
<comment type="caution">
    <text evidence="6">The sequence shown here is derived from an EMBL/GenBank/DDBJ whole genome shotgun (WGS) entry which is preliminary data.</text>
</comment>
<feature type="domain" description="Major facilitator superfamily (MFS) profile" evidence="5">
    <location>
        <begin position="20"/>
        <end position="427"/>
    </location>
</feature>